<dbReference type="Gene3D" id="3.40.50.2300">
    <property type="match status" value="1"/>
</dbReference>
<keyword evidence="9" id="KW-0472">Membrane</keyword>
<organism evidence="14 15">
    <name type="scientific">Fontibacter flavus</name>
    <dbReference type="NCBI Taxonomy" id="654838"/>
    <lineage>
        <taxon>Bacteria</taxon>
        <taxon>Pseudomonadati</taxon>
        <taxon>Bacteroidota</taxon>
        <taxon>Cytophagia</taxon>
        <taxon>Cytophagales</taxon>
        <taxon>Cyclobacteriaceae</taxon>
        <taxon>Fontibacter</taxon>
    </lineage>
</organism>
<evidence type="ECO:0000313" key="14">
    <source>
        <dbReference type="EMBL" id="MFC0261812.1"/>
    </source>
</evidence>
<evidence type="ECO:0000256" key="4">
    <source>
        <dbReference type="ARBA" id="ARBA00022692"/>
    </source>
</evidence>
<evidence type="ECO:0000313" key="15">
    <source>
        <dbReference type="Proteomes" id="UP001589797"/>
    </source>
</evidence>
<keyword evidence="4" id="KW-0812">Transmembrane</keyword>
<evidence type="ECO:0000256" key="7">
    <source>
        <dbReference type="ARBA" id="ARBA00022989"/>
    </source>
</evidence>
<keyword evidence="8" id="KW-0902">Two-component regulatory system</keyword>
<evidence type="ECO:0000256" key="1">
    <source>
        <dbReference type="ARBA" id="ARBA00004651"/>
    </source>
</evidence>
<evidence type="ECO:0000256" key="3">
    <source>
        <dbReference type="ARBA" id="ARBA00022553"/>
    </source>
</evidence>
<keyword evidence="5" id="KW-0547">Nucleotide-binding</keyword>
<reference evidence="14 15" key="1">
    <citation type="submission" date="2024-09" db="EMBL/GenBank/DDBJ databases">
        <authorList>
            <person name="Sun Q."/>
            <person name="Mori K."/>
        </authorList>
    </citation>
    <scope>NUCLEOTIDE SEQUENCE [LARGE SCALE GENOMIC DNA]</scope>
    <source>
        <strain evidence="14 15">CCM 7650</strain>
    </source>
</reference>
<keyword evidence="2" id="KW-1003">Cell membrane</keyword>
<dbReference type="Pfam" id="PF01627">
    <property type="entry name" value="Hpt"/>
    <property type="match status" value="1"/>
</dbReference>
<comment type="subcellular location">
    <subcellularLocation>
        <location evidence="1">Cell membrane</location>
        <topology evidence="1">Multi-pass membrane protein</topology>
    </subcellularLocation>
</comment>
<feature type="modified residue" description="4-aspartylphosphate" evidence="11">
    <location>
        <position position="53"/>
    </location>
</feature>
<evidence type="ECO:0000256" key="2">
    <source>
        <dbReference type="ARBA" id="ARBA00022475"/>
    </source>
</evidence>
<comment type="caution">
    <text evidence="14">The sequence shown here is derived from an EMBL/GenBank/DDBJ whole genome shotgun (WGS) entry which is preliminary data.</text>
</comment>
<dbReference type="Proteomes" id="UP001589797">
    <property type="component" value="Unassembled WGS sequence"/>
</dbReference>
<keyword evidence="15" id="KW-1185">Reference proteome</keyword>
<dbReference type="SUPFAM" id="SSF52172">
    <property type="entry name" value="CheY-like"/>
    <property type="match status" value="1"/>
</dbReference>
<dbReference type="Gene3D" id="1.20.120.160">
    <property type="entry name" value="HPT domain"/>
    <property type="match status" value="1"/>
</dbReference>
<dbReference type="InterPro" id="IPR008207">
    <property type="entry name" value="Sig_transdc_His_kin_Hpt_dom"/>
</dbReference>
<dbReference type="PROSITE" id="PS50894">
    <property type="entry name" value="HPT"/>
    <property type="match status" value="1"/>
</dbReference>
<evidence type="ECO:0000256" key="6">
    <source>
        <dbReference type="ARBA" id="ARBA00022840"/>
    </source>
</evidence>
<sequence length="255" mass="29304">MKNKKILIADDNALNRRVFQNIIGQVYIIDIAENGYEVLEKIKKEHFDLILLDVQMPLLDGINTLKAIRDERLSNSPIVAVSAFASSEDRDFFLSAGFDDFISKPIRPKLMLETIQKLMAQASKKETENSTSNFPDQLQVEQTLNEEVVKKLLKYNSPENIREVYEDFILETERLTTEIKQLIESGNFKEIGEKLHIIKGNSGTLGAMDLYNFSQGFEKNIKKGNFENAPQEYLSLKRLLDRFKITCQTSEYLNP</sequence>
<accession>A0ABV6FPQ6</accession>
<feature type="domain" description="HPt" evidence="13">
    <location>
        <begin position="157"/>
        <end position="255"/>
    </location>
</feature>
<dbReference type="PANTHER" id="PTHR45339">
    <property type="entry name" value="HYBRID SIGNAL TRANSDUCTION HISTIDINE KINASE J"/>
    <property type="match status" value="1"/>
</dbReference>
<keyword evidence="7" id="KW-1133">Transmembrane helix</keyword>
<dbReference type="PROSITE" id="PS50110">
    <property type="entry name" value="RESPONSE_REGULATORY"/>
    <property type="match status" value="1"/>
</dbReference>
<evidence type="ECO:0000256" key="5">
    <source>
        <dbReference type="ARBA" id="ARBA00022741"/>
    </source>
</evidence>
<evidence type="ECO:0000256" key="11">
    <source>
        <dbReference type="PROSITE-ProRule" id="PRU00169"/>
    </source>
</evidence>
<feature type="domain" description="Response regulatory" evidence="12">
    <location>
        <begin position="5"/>
        <end position="119"/>
    </location>
</feature>
<name>A0ABV6FPQ6_9BACT</name>
<proteinExistence type="predicted"/>
<dbReference type="SMART" id="SM00448">
    <property type="entry name" value="REC"/>
    <property type="match status" value="1"/>
</dbReference>
<protein>
    <submittedName>
        <fullName evidence="14">Response regulator</fullName>
    </submittedName>
</protein>
<dbReference type="SUPFAM" id="SSF47226">
    <property type="entry name" value="Histidine-containing phosphotransfer domain, HPT domain"/>
    <property type="match status" value="1"/>
</dbReference>
<evidence type="ECO:0000256" key="10">
    <source>
        <dbReference type="PROSITE-ProRule" id="PRU00110"/>
    </source>
</evidence>
<keyword evidence="6" id="KW-0067">ATP-binding</keyword>
<dbReference type="InterPro" id="IPR011006">
    <property type="entry name" value="CheY-like_superfamily"/>
</dbReference>
<gene>
    <name evidence="14" type="ORF">ACFFIP_03900</name>
</gene>
<keyword evidence="3 11" id="KW-0597">Phosphoprotein</keyword>
<dbReference type="CDD" id="cd17546">
    <property type="entry name" value="REC_hyHK_CKI1_RcsC-like"/>
    <property type="match status" value="1"/>
</dbReference>
<evidence type="ECO:0000259" key="13">
    <source>
        <dbReference type="PROSITE" id="PS50894"/>
    </source>
</evidence>
<dbReference type="Pfam" id="PF00072">
    <property type="entry name" value="Response_reg"/>
    <property type="match status" value="1"/>
</dbReference>
<evidence type="ECO:0000259" key="12">
    <source>
        <dbReference type="PROSITE" id="PS50110"/>
    </source>
</evidence>
<feature type="modified residue" description="Phosphohistidine" evidence="10">
    <location>
        <position position="196"/>
    </location>
</feature>
<dbReference type="RefSeq" id="WP_382386254.1">
    <property type="nucleotide sequence ID" value="NZ_JBHLWI010000007.1"/>
</dbReference>
<dbReference type="InterPro" id="IPR001789">
    <property type="entry name" value="Sig_transdc_resp-reg_receiver"/>
</dbReference>
<evidence type="ECO:0000256" key="9">
    <source>
        <dbReference type="ARBA" id="ARBA00023136"/>
    </source>
</evidence>
<evidence type="ECO:0000256" key="8">
    <source>
        <dbReference type="ARBA" id="ARBA00023012"/>
    </source>
</evidence>
<dbReference type="InterPro" id="IPR036641">
    <property type="entry name" value="HPT_dom_sf"/>
</dbReference>
<dbReference type="EMBL" id="JBHLWI010000007">
    <property type="protein sequence ID" value="MFC0261812.1"/>
    <property type="molecule type" value="Genomic_DNA"/>
</dbReference>
<dbReference type="PANTHER" id="PTHR45339:SF1">
    <property type="entry name" value="HYBRID SIGNAL TRANSDUCTION HISTIDINE KINASE J"/>
    <property type="match status" value="1"/>
</dbReference>